<organism evidence="1 2">
    <name type="scientific">Stieleria maiorica</name>
    <dbReference type="NCBI Taxonomy" id="2795974"/>
    <lineage>
        <taxon>Bacteria</taxon>
        <taxon>Pseudomonadati</taxon>
        <taxon>Planctomycetota</taxon>
        <taxon>Planctomycetia</taxon>
        <taxon>Pirellulales</taxon>
        <taxon>Pirellulaceae</taxon>
        <taxon>Stieleria</taxon>
    </lineage>
</organism>
<dbReference type="EMBL" id="CP036264">
    <property type="protein sequence ID" value="QEF97075.1"/>
    <property type="molecule type" value="Genomic_DNA"/>
</dbReference>
<gene>
    <name evidence="1" type="ORF">Mal15_11100</name>
</gene>
<sequence>MFGPSVDPGTTATAFQSLRQQISRCGVAT</sequence>
<proteinExistence type="predicted"/>
<reference evidence="1 2" key="1">
    <citation type="submission" date="2019-02" db="EMBL/GenBank/DDBJ databases">
        <title>Planctomycetal bacteria perform biofilm scaping via a novel small molecule.</title>
        <authorList>
            <person name="Jeske O."/>
            <person name="Boedeker C."/>
            <person name="Wiegand S."/>
            <person name="Breitling P."/>
            <person name="Kallscheuer N."/>
            <person name="Jogler M."/>
            <person name="Rohde M."/>
            <person name="Petersen J."/>
            <person name="Medema M.H."/>
            <person name="Surup F."/>
            <person name="Jogler C."/>
        </authorList>
    </citation>
    <scope>NUCLEOTIDE SEQUENCE [LARGE SCALE GENOMIC DNA]</scope>
    <source>
        <strain evidence="1 2">Mal15</strain>
    </source>
</reference>
<evidence type="ECO:0000313" key="2">
    <source>
        <dbReference type="Proteomes" id="UP000321353"/>
    </source>
</evidence>
<accession>A0A5B9MBZ5</accession>
<dbReference type="AlphaFoldDB" id="A0A5B9MBZ5"/>
<evidence type="ECO:0000313" key="1">
    <source>
        <dbReference type="EMBL" id="QEF97075.1"/>
    </source>
</evidence>
<name>A0A5B9MBZ5_9BACT</name>
<dbReference type="KEGG" id="smam:Mal15_11100"/>
<dbReference type="Proteomes" id="UP000321353">
    <property type="component" value="Chromosome"/>
</dbReference>
<keyword evidence="2" id="KW-1185">Reference proteome</keyword>
<protein>
    <submittedName>
        <fullName evidence="1">Uncharacterized protein</fullName>
    </submittedName>
</protein>